<dbReference type="Proteomes" id="UP000230214">
    <property type="component" value="Unassembled WGS sequence"/>
</dbReference>
<reference evidence="7 8" key="1">
    <citation type="submission" date="2017-09" db="EMBL/GenBank/DDBJ databases">
        <title>Depth-based differentiation of microbial function through sediment-hosted aquifers and enrichment of novel symbionts in the deep terrestrial subsurface.</title>
        <authorList>
            <person name="Probst A.J."/>
            <person name="Ladd B."/>
            <person name="Jarett J.K."/>
            <person name="Geller-Mcgrath D.E."/>
            <person name="Sieber C.M."/>
            <person name="Emerson J.B."/>
            <person name="Anantharaman K."/>
            <person name="Thomas B.C."/>
            <person name="Malmstrom R."/>
            <person name="Stieglmeier M."/>
            <person name="Klingl A."/>
            <person name="Woyke T."/>
            <person name="Ryan C.M."/>
            <person name="Banfield J.F."/>
        </authorList>
    </citation>
    <scope>NUCLEOTIDE SEQUENCE [LARGE SCALE GENOMIC DNA]</scope>
    <source>
        <strain evidence="7">CG10_big_fil_rev_8_21_14_0_10_32_10</strain>
    </source>
</reference>
<dbReference type="PANTHER" id="PTHR30563">
    <property type="entry name" value="DNA RECOMBINATION PROTEIN RMUC"/>
    <property type="match status" value="1"/>
</dbReference>
<comment type="caution">
    <text evidence="7">The sequence shown here is derived from an EMBL/GenBank/DDBJ whole genome shotgun (WGS) entry which is preliminary data.</text>
</comment>
<keyword evidence="6" id="KW-0472">Membrane</keyword>
<dbReference type="PANTHER" id="PTHR30563:SF0">
    <property type="entry name" value="DNA RECOMBINATION PROTEIN RMUC"/>
    <property type="match status" value="1"/>
</dbReference>
<comment type="function">
    <text evidence="1">Involved in DNA recombination.</text>
</comment>
<keyword evidence="3 5" id="KW-0175">Coiled coil</keyword>
<dbReference type="AlphaFoldDB" id="A0A2H0RBC9"/>
<gene>
    <name evidence="7" type="ORF">COV24_00925</name>
</gene>
<organism evidence="7 8">
    <name type="scientific">candidate division WWE3 bacterium CG10_big_fil_rev_8_21_14_0_10_32_10</name>
    <dbReference type="NCBI Taxonomy" id="1975090"/>
    <lineage>
        <taxon>Bacteria</taxon>
        <taxon>Katanobacteria</taxon>
    </lineage>
</organism>
<keyword evidence="4" id="KW-0233">DNA recombination</keyword>
<evidence type="ECO:0008006" key="9">
    <source>
        <dbReference type="Google" id="ProtNLM"/>
    </source>
</evidence>
<comment type="similarity">
    <text evidence="2">Belongs to the RmuC family.</text>
</comment>
<dbReference type="EMBL" id="PCXU01000011">
    <property type="protein sequence ID" value="PIR43787.1"/>
    <property type="molecule type" value="Genomic_DNA"/>
</dbReference>
<evidence type="ECO:0000256" key="5">
    <source>
        <dbReference type="SAM" id="Coils"/>
    </source>
</evidence>
<keyword evidence="6" id="KW-0812">Transmembrane</keyword>
<dbReference type="Pfam" id="PF02646">
    <property type="entry name" value="RmuC"/>
    <property type="match status" value="1"/>
</dbReference>
<evidence type="ECO:0000313" key="7">
    <source>
        <dbReference type="EMBL" id="PIR43787.1"/>
    </source>
</evidence>
<feature type="coiled-coil region" evidence="5">
    <location>
        <begin position="63"/>
        <end position="90"/>
    </location>
</feature>
<name>A0A2H0RBC9_UNCKA</name>
<keyword evidence="6" id="KW-1133">Transmembrane helix</keyword>
<accession>A0A2H0RBC9</accession>
<protein>
    <recommendedName>
        <fullName evidence="9">DNA recombination protein RmuC</fullName>
    </recommendedName>
</protein>
<dbReference type="InterPro" id="IPR003798">
    <property type="entry name" value="DNA_recombination_RmuC"/>
</dbReference>
<evidence type="ECO:0000256" key="6">
    <source>
        <dbReference type="SAM" id="Phobius"/>
    </source>
</evidence>
<sequence length="371" mass="43276">MEIYISALGVLIIIGFLIWFKKDLEKKQKEDFKNVYNELMTESLTKLTELSKNALKGEKESISVDLKNKKESIESMVKKIEDDLKTRQKELFESRQETIKHFSDVKRQVQEHQKITEQLRGSTEKLGRILSNNQLRGEWGEKILEDILNSAGLEKGIHYLTQQSMASGVKPDVVILLPEKRRLNIDAKFPLSKILQMSNAEDKSQIAGLKREFESDVKTRLREISKRDYIDSSEDTMDFAIMFVPNEIVFGFINKEFPAVIEEAFSKKIIIASPFSVYAIARTIMQGYRNYYYERNIKEVLIQISSFKDQFVKFQDEFEKLGRSFDTAQKDYKQISNTRVNQMQRTFSKIEEAEKENKLEAKADVTRLIEE</sequence>
<evidence type="ECO:0000256" key="3">
    <source>
        <dbReference type="ARBA" id="ARBA00023054"/>
    </source>
</evidence>
<evidence type="ECO:0000313" key="8">
    <source>
        <dbReference type="Proteomes" id="UP000230214"/>
    </source>
</evidence>
<dbReference type="GO" id="GO:0006310">
    <property type="term" value="P:DNA recombination"/>
    <property type="evidence" value="ECO:0007669"/>
    <property type="project" value="UniProtKB-KW"/>
</dbReference>
<evidence type="ECO:0000256" key="4">
    <source>
        <dbReference type="ARBA" id="ARBA00023172"/>
    </source>
</evidence>
<evidence type="ECO:0000256" key="1">
    <source>
        <dbReference type="ARBA" id="ARBA00003416"/>
    </source>
</evidence>
<proteinExistence type="inferred from homology"/>
<evidence type="ECO:0000256" key="2">
    <source>
        <dbReference type="ARBA" id="ARBA00009840"/>
    </source>
</evidence>
<feature type="transmembrane region" description="Helical" evidence="6">
    <location>
        <begin position="6"/>
        <end position="24"/>
    </location>
</feature>